<proteinExistence type="predicted"/>
<name>A0ABP1CN26_9APHY</name>
<reference evidence="3" key="1">
    <citation type="submission" date="2024-04" db="EMBL/GenBank/DDBJ databases">
        <authorList>
            <person name="Shaw F."/>
            <person name="Minotto A."/>
        </authorList>
    </citation>
    <scope>NUCLEOTIDE SEQUENCE [LARGE SCALE GENOMIC DNA]</scope>
</reference>
<accession>A0ABP1CN26</accession>
<dbReference type="InterPro" id="IPR004344">
    <property type="entry name" value="TTL/TTLL_fam"/>
</dbReference>
<dbReference type="EMBL" id="OZ037944">
    <property type="protein sequence ID" value="CAL1696044.1"/>
    <property type="molecule type" value="Genomic_DNA"/>
</dbReference>
<gene>
    <name evidence="2" type="ORF">GFSPODELE1_LOCUS1008</name>
</gene>
<dbReference type="Pfam" id="PF03133">
    <property type="entry name" value="TTL"/>
    <property type="match status" value="2"/>
</dbReference>
<dbReference type="PANTHER" id="PTHR47551">
    <property type="entry name" value="TUBULIN--TYROSINE LIGASE PBY1-RELATED"/>
    <property type="match status" value="1"/>
</dbReference>
<dbReference type="Proteomes" id="UP001497453">
    <property type="component" value="Chromosome 1"/>
</dbReference>
<dbReference type="SUPFAM" id="SSF56059">
    <property type="entry name" value="Glutathione synthetase ATP-binding domain-like"/>
    <property type="match status" value="1"/>
</dbReference>
<keyword evidence="3" id="KW-1185">Reference proteome</keyword>
<evidence type="ECO:0000313" key="3">
    <source>
        <dbReference type="Proteomes" id="UP001497453"/>
    </source>
</evidence>
<protein>
    <recommendedName>
        <fullName evidence="4">Tubulin-tyrosine ligase</fullName>
    </recommendedName>
</protein>
<sequence length="443" mass="49657">MNHDLTYSHPSRVLSSSYVIRKALIRKHYLSRCVHNYVTKNPGSILKTAVPRTWDLEISFADELDELWHDGLWDLGEELEKADPAKWWILKPGMADRGMGIRLFHSKEDLVQIFEGFEENSDEEEEGGEEPGGRDTDTSVVTSQLRHFVIQEYLAKPVLFDPAEVPLGEKDISPPTGDLHGHKFHIRAYCVASGALSVFLYTRTLALFSALPYTTPSKPPGDSEDAQVEDIDLAPHLTNTSLQTERGEAGVRLLDELVGCHALGSPVIGLNGHSVPTTRQSVRGRAMGQAIDVDQVRNQRQEVPSQNTSAEHVFTKKDLQDIQNQMSEIVGETFKAALDMSVHFQPLPNAFELYGIDFLVTQSSNPTSFKRYQVQILEVNSEPAIELTGPRLTWVLEDLFKAMARNFVSPFLRPNEEQAWAVGEVRNNLRKCLEVEIRGAGGW</sequence>
<evidence type="ECO:0000256" key="1">
    <source>
        <dbReference type="SAM" id="MobiDB-lite"/>
    </source>
</evidence>
<evidence type="ECO:0008006" key="4">
    <source>
        <dbReference type="Google" id="ProtNLM"/>
    </source>
</evidence>
<dbReference type="PROSITE" id="PS51221">
    <property type="entry name" value="TTL"/>
    <property type="match status" value="1"/>
</dbReference>
<dbReference type="Gene3D" id="3.30.470.20">
    <property type="entry name" value="ATP-grasp fold, B domain"/>
    <property type="match status" value="1"/>
</dbReference>
<organism evidence="2 3">
    <name type="scientific">Somion occarium</name>
    <dbReference type="NCBI Taxonomy" id="3059160"/>
    <lineage>
        <taxon>Eukaryota</taxon>
        <taxon>Fungi</taxon>
        <taxon>Dikarya</taxon>
        <taxon>Basidiomycota</taxon>
        <taxon>Agaricomycotina</taxon>
        <taxon>Agaricomycetes</taxon>
        <taxon>Polyporales</taxon>
        <taxon>Cerrenaceae</taxon>
        <taxon>Somion</taxon>
    </lineage>
</organism>
<dbReference type="InterPro" id="IPR027746">
    <property type="entry name" value="TTL"/>
</dbReference>
<feature type="compositionally biased region" description="Acidic residues" evidence="1">
    <location>
        <begin position="118"/>
        <end position="129"/>
    </location>
</feature>
<dbReference type="PANTHER" id="PTHR47551:SF1">
    <property type="entry name" value="TUBULIN--TYROSINE LIGASE PBY1-RELATED"/>
    <property type="match status" value="1"/>
</dbReference>
<feature type="region of interest" description="Disordered" evidence="1">
    <location>
        <begin position="118"/>
        <end position="138"/>
    </location>
</feature>
<evidence type="ECO:0000313" key="2">
    <source>
        <dbReference type="EMBL" id="CAL1696044.1"/>
    </source>
</evidence>